<reference evidence="2" key="2">
    <citation type="journal article" date="2016" name="Genome Announc.">
        <title>Complete Genome Sequences of Seven Helicoverpa armigera SNPV-AC53-Derived Strains.</title>
        <authorList>
            <person name="Noune C."/>
            <person name="Hauxwell C."/>
        </authorList>
    </citation>
    <scope>NUCLEOTIDE SEQUENCE</scope>
    <source>
        <strain evidence="2">AC53C3</strain>
        <strain evidence="3">AC53C5</strain>
        <strain evidence="4">AC53C6</strain>
        <strain evidence="5">AC53C9</strain>
        <strain evidence="6">AC53T2</strain>
        <strain evidence="9">AC53T5</strain>
    </source>
</reference>
<dbReference type="EMBL" id="KU738897">
    <property type="protein sequence ID" value="AMN15380.1"/>
    <property type="molecule type" value="Genomic_DNA"/>
</dbReference>
<organism evidence="1">
    <name type="scientific">Helicoverpa SNPV AC53</name>
    <dbReference type="NCBI Taxonomy" id="1569367"/>
    <lineage>
        <taxon>Viruses</taxon>
        <taxon>Viruses incertae sedis</taxon>
        <taxon>Naldaviricetes</taxon>
        <taxon>Lefavirales</taxon>
        <taxon>Baculoviridae</taxon>
        <taxon>Alphabaculovirus</taxon>
        <taxon>Alphabaculovirus helarmigerae</taxon>
    </lineage>
</organism>
<gene>
    <name evidence="1" type="ORF">HaSNPV-AC53_096</name>
</gene>
<dbReference type="EMBL" id="KU738900">
    <property type="protein sequence ID" value="AMN15794.1"/>
    <property type="molecule type" value="Genomic_DNA"/>
</dbReference>
<evidence type="ECO:0000313" key="3">
    <source>
        <dbReference type="EMBL" id="AMN15518.1"/>
    </source>
</evidence>
<dbReference type="EMBL" id="KU738898">
    <property type="protein sequence ID" value="AMN15518.1"/>
    <property type="molecule type" value="Genomic_DNA"/>
</dbReference>
<evidence type="ECO:0000313" key="2">
    <source>
        <dbReference type="EMBL" id="AMN15380.1"/>
    </source>
</evidence>
<proteinExistence type="predicted"/>
<dbReference type="EMBL" id="KU738901">
    <property type="protein sequence ID" value="AMN15932.1"/>
    <property type="molecule type" value="Genomic_DNA"/>
</dbReference>
<evidence type="ECO:0000313" key="6">
    <source>
        <dbReference type="EMBL" id="AMN15932.1"/>
    </source>
</evidence>
<evidence type="ECO:0000313" key="8">
    <source>
        <dbReference type="EMBL" id="AMN16208.1"/>
    </source>
</evidence>
<reference evidence="1" key="3">
    <citation type="submission" date="2016-08" db="EMBL/GenBank/DDBJ databases">
        <authorList>
            <person name="Seilhamer J.J."/>
        </authorList>
    </citation>
    <scope>NUCLEOTIDE SEQUENCE</scope>
    <source>
        <strain evidence="1">AC53</strain>
        <strain evidence="7">AC53T4.1</strain>
        <strain evidence="8">AC53T4.2</strain>
    </source>
</reference>
<dbReference type="EMBL" id="KU738903">
    <property type="protein sequence ID" value="AMN16208.1"/>
    <property type="molecule type" value="Genomic_DNA"/>
</dbReference>
<evidence type="ECO:0000313" key="1">
    <source>
        <dbReference type="EMBL" id="AIG63137.1"/>
    </source>
</evidence>
<dbReference type="EMBL" id="KU738899">
    <property type="protein sequence ID" value="AMN15656.1"/>
    <property type="molecule type" value="Genomic_DNA"/>
</dbReference>
<reference evidence="1" key="1">
    <citation type="journal article" date="2015" name="Genome Announc.">
        <title>Complete Genome Sequences of Helicoverpa armigera Single Nucleopolyhedrovirus Strains AC53 and H25EA1 from Australia.</title>
        <authorList>
            <person name="Noune C."/>
            <person name="Hauxwell C."/>
        </authorList>
    </citation>
    <scope>NUCLEOTIDE SEQUENCE</scope>
    <source>
        <strain evidence="1">AC53</strain>
    </source>
</reference>
<dbReference type="Pfam" id="PF05054">
    <property type="entry name" value="AcMNPV_Ac109"/>
    <property type="match status" value="1"/>
</dbReference>
<sequence>MTCPFNIKVCISERFFAFPYEYCIPQTDLGNAPVRQLVVYVPTDDDIQYVDKTQLQAQFDSILVYRHEPSDKIESRAPRKNATATIVYWNPIVPITEVGVGETRVFSVLLTNSLFYCNTMILDGQAPMCPIEFRRDVKYDKLIPIAANTPLFHARELLDDNINDFLICFNLETSTMVKILNVKRVLSMMGFRNVPARYTINLPDNEVDTIYNKLTWERTRRLMKGDVSSAGGGCLYVNRNALSFIRQAQELLGLKDYSQSIVDFVVKFQSLIIPYMIVPDILIKLNTLERFKHVRLYCQNDSYAITSFGPVPNNLPEDNSVAFDYSDINNSKHLFDVHQKISSDSNIDGLRVSAMRYNYFF</sequence>
<evidence type="ECO:0000313" key="5">
    <source>
        <dbReference type="EMBL" id="AMN15794.1"/>
    </source>
</evidence>
<protein>
    <submittedName>
        <fullName evidence="1">ORF96</fullName>
    </submittedName>
</protein>
<evidence type="ECO:0000313" key="4">
    <source>
        <dbReference type="EMBL" id="AMN15656.1"/>
    </source>
</evidence>
<dbReference type="EMBL" id="KU738902">
    <property type="protein sequence ID" value="AMN16070.1"/>
    <property type="molecule type" value="Genomic_DNA"/>
</dbReference>
<evidence type="ECO:0000313" key="9">
    <source>
        <dbReference type="EMBL" id="AMN16346.1"/>
    </source>
</evidence>
<dbReference type="EMBL" id="KU738904">
    <property type="protein sequence ID" value="AMN16346.1"/>
    <property type="molecule type" value="Genomic_DNA"/>
</dbReference>
<dbReference type="InterPro" id="IPR007748">
    <property type="entry name" value="AcMNPV_Orf109"/>
</dbReference>
<name>A0A075TSG2_9ABAC</name>
<dbReference type="EMBL" id="KJ909666">
    <property type="protein sequence ID" value="AIG63137.1"/>
    <property type="molecule type" value="Genomic_DNA"/>
</dbReference>
<evidence type="ECO:0000313" key="7">
    <source>
        <dbReference type="EMBL" id="AMN16070.1"/>
    </source>
</evidence>
<accession>A0A075TSG2</accession>